<dbReference type="Gene3D" id="3.40.30.10">
    <property type="entry name" value="Glutaredoxin"/>
    <property type="match status" value="1"/>
</dbReference>
<dbReference type="Proteomes" id="UP000199149">
    <property type="component" value="Unassembled WGS sequence"/>
</dbReference>
<dbReference type="CDD" id="cd03014">
    <property type="entry name" value="PRX_Atyp2cys"/>
    <property type="match status" value="1"/>
</dbReference>
<dbReference type="EMBL" id="FOUZ01000004">
    <property type="protein sequence ID" value="SFM93662.1"/>
    <property type="molecule type" value="Genomic_DNA"/>
</dbReference>
<reference evidence="9" key="1">
    <citation type="submission" date="2016-10" db="EMBL/GenBank/DDBJ databases">
        <authorList>
            <person name="Varghese N."/>
            <person name="Submissions S."/>
        </authorList>
    </citation>
    <scope>NUCLEOTIDE SEQUENCE [LARGE SCALE GENOMIC DNA]</scope>
    <source>
        <strain evidence="9">XJ109</strain>
    </source>
</reference>
<dbReference type="GO" id="GO:0008379">
    <property type="term" value="F:thioredoxin peroxidase activity"/>
    <property type="evidence" value="ECO:0007669"/>
    <property type="project" value="UniProtKB-UniRule"/>
</dbReference>
<dbReference type="PROSITE" id="PS51352">
    <property type="entry name" value="THIOREDOXIN_2"/>
    <property type="match status" value="1"/>
</dbReference>
<dbReference type="STRING" id="684065.SAMN05421738_104172"/>
<dbReference type="PANTHER" id="PTHR43110">
    <property type="entry name" value="THIOL PEROXIDASE"/>
    <property type="match status" value="1"/>
</dbReference>
<accession>A0A1I4UXH5</accession>
<keyword evidence="1 6" id="KW-0575">Peroxidase</keyword>
<dbReference type="InterPro" id="IPR050455">
    <property type="entry name" value="Tpx_Peroxidase_subfamily"/>
</dbReference>
<dbReference type="OrthoDB" id="9781543at2"/>
<evidence type="ECO:0000259" key="7">
    <source>
        <dbReference type="PROSITE" id="PS51352"/>
    </source>
</evidence>
<proteinExistence type="inferred from homology"/>
<protein>
    <recommendedName>
        <fullName evidence="6">Thiol peroxidase</fullName>
        <shortName evidence="6">Tpx</shortName>
        <ecNumber evidence="6">1.11.1.24</ecNumber>
    </recommendedName>
    <alternativeName>
        <fullName evidence="6">Peroxiredoxin tpx</fullName>
        <shortName evidence="6">Prx</shortName>
    </alternativeName>
    <alternativeName>
        <fullName evidence="6">Thioredoxin peroxidase</fullName>
    </alternativeName>
    <alternativeName>
        <fullName evidence="6">Thioredoxin-dependent peroxiredoxin</fullName>
    </alternativeName>
</protein>
<comment type="subunit">
    <text evidence="6">Homodimer.</text>
</comment>
<dbReference type="HAMAP" id="MF_00269">
    <property type="entry name" value="Tpx"/>
    <property type="match status" value="1"/>
</dbReference>
<dbReference type="EC" id="1.11.1.24" evidence="6"/>
<evidence type="ECO:0000256" key="5">
    <source>
        <dbReference type="ARBA" id="ARBA00023284"/>
    </source>
</evidence>
<comment type="catalytic activity">
    <reaction evidence="6">
        <text>a hydroperoxide + [thioredoxin]-dithiol = an alcohol + [thioredoxin]-disulfide + H2O</text>
        <dbReference type="Rhea" id="RHEA:62620"/>
        <dbReference type="Rhea" id="RHEA-COMP:10698"/>
        <dbReference type="Rhea" id="RHEA-COMP:10700"/>
        <dbReference type="ChEBI" id="CHEBI:15377"/>
        <dbReference type="ChEBI" id="CHEBI:29950"/>
        <dbReference type="ChEBI" id="CHEBI:30879"/>
        <dbReference type="ChEBI" id="CHEBI:35924"/>
        <dbReference type="ChEBI" id="CHEBI:50058"/>
        <dbReference type="EC" id="1.11.1.24"/>
    </reaction>
</comment>
<evidence type="ECO:0000313" key="8">
    <source>
        <dbReference type="EMBL" id="SFM93662.1"/>
    </source>
</evidence>
<keyword evidence="5 6" id="KW-0676">Redox-active center</keyword>
<evidence type="ECO:0000256" key="2">
    <source>
        <dbReference type="ARBA" id="ARBA00022862"/>
    </source>
</evidence>
<evidence type="ECO:0000256" key="3">
    <source>
        <dbReference type="ARBA" id="ARBA00023002"/>
    </source>
</evidence>
<dbReference type="InterPro" id="IPR013740">
    <property type="entry name" value="Redoxin"/>
</dbReference>
<gene>
    <name evidence="6" type="primary">tpx</name>
    <name evidence="8" type="ORF">SAMN05421738_104172</name>
</gene>
<keyword evidence="3 6" id="KW-0560">Oxidoreductase</keyword>
<dbReference type="AlphaFoldDB" id="A0A1I4UXH5"/>
<comment type="function">
    <text evidence="6">Thiol-specific peroxidase that catalyzes the reduction of hydrogen peroxide and organic hydroperoxides to water and alcohols, respectively. Plays a role in cell protection against oxidative stress by detoxifying peroxides.</text>
</comment>
<evidence type="ECO:0000313" key="9">
    <source>
        <dbReference type="Proteomes" id="UP000199149"/>
    </source>
</evidence>
<dbReference type="InterPro" id="IPR002065">
    <property type="entry name" value="TPX"/>
</dbReference>
<name>A0A1I4UXH5_9FLAO</name>
<keyword evidence="4 6" id="KW-1015">Disulfide bond</keyword>
<organism evidence="8 9">
    <name type="scientific">Algoriella xinjiangensis</name>
    <dbReference type="NCBI Taxonomy" id="684065"/>
    <lineage>
        <taxon>Bacteria</taxon>
        <taxon>Pseudomonadati</taxon>
        <taxon>Bacteroidota</taxon>
        <taxon>Flavobacteriia</taxon>
        <taxon>Flavobacteriales</taxon>
        <taxon>Weeksellaceae</taxon>
        <taxon>Algoriella</taxon>
    </lineage>
</organism>
<dbReference type="RefSeq" id="WP_092907211.1">
    <property type="nucleotide sequence ID" value="NZ_FOUZ01000004.1"/>
</dbReference>
<keyword evidence="2 6" id="KW-0049">Antioxidant</keyword>
<dbReference type="Pfam" id="PF08534">
    <property type="entry name" value="Redoxin"/>
    <property type="match status" value="1"/>
</dbReference>
<dbReference type="SUPFAM" id="SSF52833">
    <property type="entry name" value="Thioredoxin-like"/>
    <property type="match status" value="1"/>
</dbReference>
<feature type="domain" description="Thioredoxin" evidence="7">
    <location>
        <begin position="18"/>
        <end position="166"/>
    </location>
</feature>
<dbReference type="PROSITE" id="PS01265">
    <property type="entry name" value="TPX"/>
    <property type="match status" value="1"/>
</dbReference>
<dbReference type="InterPro" id="IPR018219">
    <property type="entry name" value="Tpx_CS"/>
</dbReference>
<evidence type="ECO:0000256" key="1">
    <source>
        <dbReference type="ARBA" id="ARBA00022559"/>
    </source>
</evidence>
<feature type="active site" description="Cysteine sulfenic acid (-SOH) intermediate" evidence="6">
    <location>
        <position position="60"/>
    </location>
</feature>
<dbReference type="InterPro" id="IPR013766">
    <property type="entry name" value="Thioredoxin_domain"/>
</dbReference>
<comment type="miscellaneous">
    <text evidence="6">The active site is a conserved redox-active cysteine residue, the peroxidatic cysteine (C(P)), which makes the nucleophilic attack on the peroxide substrate. The peroxide oxidizes the C(P)-SH to cysteine sulfenic acid (C(P)-SOH), which then reacts with another cysteine residue, the resolving cysteine (C(R)), to form a disulfide bridge. The disulfide is subsequently reduced by an appropriate electron donor to complete the catalytic cycle. In this atypical 2-Cys peroxiredoxin, C(R) is present in the same subunit to form an intramolecular disulfide. The disulfide is subsequently reduced by thioredoxin.</text>
</comment>
<dbReference type="PANTHER" id="PTHR43110:SF1">
    <property type="entry name" value="THIOL PEROXIDASE"/>
    <property type="match status" value="1"/>
</dbReference>
<evidence type="ECO:0000256" key="6">
    <source>
        <dbReference type="HAMAP-Rule" id="MF_00269"/>
    </source>
</evidence>
<evidence type="ECO:0000256" key="4">
    <source>
        <dbReference type="ARBA" id="ARBA00023157"/>
    </source>
</evidence>
<comment type="similarity">
    <text evidence="6">Belongs to the peroxiredoxin family. Tpx subfamily.</text>
</comment>
<dbReference type="InterPro" id="IPR036249">
    <property type="entry name" value="Thioredoxin-like_sf"/>
</dbReference>
<feature type="disulfide bond" description="Redox-active" evidence="6">
    <location>
        <begin position="60"/>
        <end position="94"/>
    </location>
</feature>
<keyword evidence="9" id="KW-1185">Reference proteome</keyword>
<dbReference type="NCBIfam" id="NF001808">
    <property type="entry name" value="PRK00522.1"/>
    <property type="match status" value="1"/>
</dbReference>
<sequence>MAEITFKGNPIHTGGNLPTVGEKAPSFALTAGDLSEKTLADFAGKNVVLNIFPSVDTGVCAQSVRTFNKEVSAADNTVVLCISKDLPFALSRFCAAEGLENVVTLSDFKTDEFANAYGVKMVDGPLNGLLSRAVVVINANGEVAYTEQVPEIGQEPDYKDALAAIK</sequence>